<evidence type="ECO:0000313" key="1">
    <source>
        <dbReference type="EMBL" id="KAG8481145.1"/>
    </source>
</evidence>
<dbReference type="SUPFAM" id="SSF56672">
    <property type="entry name" value="DNA/RNA polymerases"/>
    <property type="match status" value="1"/>
</dbReference>
<protein>
    <recommendedName>
        <fullName evidence="3">Reverse transcriptase domain-containing protein</fullName>
    </recommendedName>
</protein>
<comment type="caution">
    <text evidence="1">The sequence shown here is derived from an EMBL/GenBank/DDBJ whole genome shotgun (WGS) entry which is preliminary data.</text>
</comment>
<dbReference type="InterPro" id="IPR050951">
    <property type="entry name" value="Retrovirus_Pol_polyprotein"/>
</dbReference>
<evidence type="ECO:0000313" key="2">
    <source>
        <dbReference type="Proteomes" id="UP000701853"/>
    </source>
</evidence>
<organism evidence="1 2">
    <name type="scientific">Gossypium anomalum</name>
    <dbReference type="NCBI Taxonomy" id="47600"/>
    <lineage>
        <taxon>Eukaryota</taxon>
        <taxon>Viridiplantae</taxon>
        <taxon>Streptophyta</taxon>
        <taxon>Embryophyta</taxon>
        <taxon>Tracheophyta</taxon>
        <taxon>Spermatophyta</taxon>
        <taxon>Magnoliopsida</taxon>
        <taxon>eudicotyledons</taxon>
        <taxon>Gunneridae</taxon>
        <taxon>Pentapetalae</taxon>
        <taxon>rosids</taxon>
        <taxon>malvids</taxon>
        <taxon>Malvales</taxon>
        <taxon>Malvaceae</taxon>
        <taxon>Malvoideae</taxon>
        <taxon>Gossypium</taxon>
    </lineage>
</organism>
<keyword evidence="2" id="KW-1185">Reference proteome</keyword>
<dbReference type="FunFam" id="3.30.70.270:FF:000020">
    <property type="entry name" value="Transposon Tf2-6 polyprotein-like Protein"/>
    <property type="match status" value="1"/>
</dbReference>
<proteinExistence type="predicted"/>
<dbReference type="Gene3D" id="3.30.70.270">
    <property type="match status" value="2"/>
</dbReference>
<dbReference type="PANTHER" id="PTHR37984">
    <property type="entry name" value="PROTEIN CBG26694"/>
    <property type="match status" value="1"/>
</dbReference>
<evidence type="ECO:0008006" key="3">
    <source>
        <dbReference type="Google" id="ProtNLM"/>
    </source>
</evidence>
<reference evidence="1 2" key="1">
    <citation type="journal article" date="2021" name="bioRxiv">
        <title>The Gossypium anomalum genome as a resource for cotton improvement and evolutionary analysis of hybrid incompatibility.</title>
        <authorList>
            <person name="Grover C.E."/>
            <person name="Yuan D."/>
            <person name="Arick M.A."/>
            <person name="Miller E.R."/>
            <person name="Hu G."/>
            <person name="Peterson D.G."/>
            <person name="Wendel J.F."/>
            <person name="Udall J.A."/>
        </authorList>
    </citation>
    <scope>NUCLEOTIDE SEQUENCE [LARGE SCALE GENOMIC DNA]</scope>
    <source>
        <strain evidence="1">JFW-Udall</strain>
        <tissue evidence="1">Leaf</tissue>
    </source>
</reference>
<dbReference type="InterPro" id="IPR043502">
    <property type="entry name" value="DNA/RNA_pol_sf"/>
</dbReference>
<dbReference type="OrthoDB" id="415724at2759"/>
<name>A0A8J6CSU0_9ROSI</name>
<dbReference type="InterPro" id="IPR043128">
    <property type="entry name" value="Rev_trsase/Diguanyl_cyclase"/>
</dbReference>
<sequence length="131" mass="15553">MTINNKYPLPRIDDLFDQLKGALMFSKIDLRSGYYQLQVRESDVPKTTFRTRYKHYEFLHQVGIRVDPSKISVILDWKPPRNVFEVRSFLGLAGYYRQFVKGFSMIATPMTQLLQKDVNFEWSEKCQKSFD</sequence>
<gene>
    <name evidence="1" type="ORF">CXB51_025922</name>
</gene>
<dbReference type="AlphaFoldDB" id="A0A8J6CSU0"/>
<dbReference type="PANTHER" id="PTHR37984:SF5">
    <property type="entry name" value="PROTEIN NYNRIN-LIKE"/>
    <property type="match status" value="1"/>
</dbReference>
<dbReference type="EMBL" id="JAHUZN010000010">
    <property type="protein sequence ID" value="KAG8481145.1"/>
    <property type="molecule type" value="Genomic_DNA"/>
</dbReference>
<accession>A0A8J6CSU0</accession>
<dbReference type="Proteomes" id="UP000701853">
    <property type="component" value="Chromosome 10"/>
</dbReference>